<reference evidence="2" key="1">
    <citation type="submission" date="2018-05" db="EMBL/GenBank/DDBJ databases">
        <authorList>
            <person name="Lanie J.A."/>
            <person name="Ng W.-L."/>
            <person name="Kazmierczak K.M."/>
            <person name="Andrzejewski T.M."/>
            <person name="Davidsen T.M."/>
            <person name="Wayne K.J."/>
            <person name="Tettelin H."/>
            <person name="Glass J.I."/>
            <person name="Rusch D."/>
            <person name="Podicherti R."/>
            <person name="Tsui H.-C.T."/>
            <person name="Winkler M.E."/>
        </authorList>
    </citation>
    <scope>NUCLEOTIDE SEQUENCE</scope>
</reference>
<feature type="region of interest" description="Disordered" evidence="1">
    <location>
        <begin position="68"/>
        <end position="100"/>
    </location>
</feature>
<dbReference type="AlphaFoldDB" id="A0A381XNV2"/>
<protein>
    <submittedName>
        <fullName evidence="2">Uncharacterized protein</fullName>
    </submittedName>
</protein>
<dbReference type="EMBL" id="UINC01015750">
    <property type="protein sequence ID" value="SVA66091.1"/>
    <property type="molecule type" value="Genomic_DNA"/>
</dbReference>
<sequence length="141" mass="15966">MSNINFMSNSYSEINYNGDKDVQSTQIVIKDDLGKIYMRENEKETERDMTPDEINAVLKGNPVKLTKKTSKKTIKNKKSIKKKKGGVRKHKGIIQTGGNAGRLQKGYKYSGKKLKNGSPQIIKCKSNKSKSRKLSNFFFTV</sequence>
<evidence type="ECO:0000256" key="1">
    <source>
        <dbReference type="SAM" id="MobiDB-lite"/>
    </source>
</evidence>
<accession>A0A381XNV2</accession>
<feature type="compositionally biased region" description="Basic residues" evidence="1">
    <location>
        <begin position="68"/>
        <end position="92"/>
    </location>
</feature>
<organism evidence="2">
    <name type="scientific">marine metagenome</name>
    <dbReference type="NCBI Taxonomy" id="408172"/>
    <lineage>
        <taxon>unclassified sequences</taxon>
        <taxon>metagenomes</taxon>
        <taxon>ecological metagenomes</taxon>
    </lineage>
</organism>
<gene>
    <name evidence="2" type="ORF">METZ01_LOCUS118945</name>
</gene>
<proteinExistence type="predicted"/>
<evidence type="ECO:0000313" key="2">
    <source>
        <dbReference type="EMBL" id="SVA66091.1"/>
    </source>
</evidence>
<name>A0A381XNV2_9ZZZZ</name>